<dbReference type="EMBL" id="CAKKTJ010000337">
    <property type="protein sequence ID" value="CAH0483064.1"/>
    <property type="molecule type" value="Genomic_DNA"/>
</dbReference>
<evidence type="ECO:0000313" key="5">
    <source>
        <dbReference type="Proteomes" id="UP001160483"/>
    </source>
</evidence>
<evidence type="ECO:0000313" key="4">
    <source>
        <dbReference type="Proteomes" id="UP001158986"/>
    </source>
</evidence>
<dbReference type="Proteomes" id="UP001158986">
    <property type="component" value="Unassembled WGS sequence"/>
</dbReference>
<reference evidence="2 4" key="1">
    <citation type="submission" date="2021-11" db="EMBL/GenBank/DDBJ databases">
        <authorList>
            <person name="Islam A."/>
            <person name="Islam S."/>
            <person name="Flora M.S."/>
            <person name="Rahman M."/>
            <person name="Ziaur R.M."/>
            <person name="Epstein J.H."/>
            <person name="Hassan M."/>
            <person name="Klassen M."/>
            <person name="Woodard K."/>
            <person name="Webb A."/>
            <person name="Webby R.J."/>
            <person name="El Zowalaty M.E."/>
        </authorList>
    </citation>
    <scope>NUCLEOTIDE SEQUENCE</scope>
    <source>
        <strain evidence="3">Pbs1</strain>
        <strain evidence="2">Pbs3</strain>
    </source>
</reference>
<evidence type="ECO:0000313" key="2">
    <source>
        <dbReference type="EMBL" id="CAH0483064.1"/>
    </source>
</evidence>
<dbReference type="Proteomes" id="UP001160483">
    <property type="component" value="Unassembled WGS sequence"/>
</dbReference>
<proteinExistence type="predicted"/>
<name>A0AAU9LAZ2_9STRA</name>
<comment type="caution">
    <text evidence="2">The sequence shown here is derived from an EMBL/GenBank/DDBJ whole genome shotgun (WGS) entry which is preliminary data.</text>
</comment>
<sequence length="445" mass="49355">MEVVALNARLRSDFSVLLKQLPRLGNIPILSTMSVSVCDTRSPSPAVSNDLYTQHCRFMLRRLNSYQYDSTSAFLRDLEQLERMAESPIMKQQVKNIVDRLSVSEGGKRDEKSLVKAANLCGTTVSLGSSSDVLGLQEVTSIGSSEEETEANTMWLCNLTLNHQILTIGTFKTKEEAFHGYEEQRKLMAKSAAGFNNMKLLIANLEEEQRKEDTRVLKEAVAQCHPRLTTMKVTALTLAPPANNMASIARGIPRFVARSVAAVTASSSPEASHVPSETEASPRRIVKASKRHGAENSISAAVSTKRVISVGNSAASSSSAGDRSYLKLRRRIQKRLCRHLKGKEVCVLSSSDKFEGRLRASGRLEAGKVFSFRRKKQISFADYVCDELGRAESACAHMFLIRSRESIDDHLKVCDAFVDNEHEPARSHLTPRKKRRSITPDTLTR</sequence>
<evidence type="ECO:0000256" key="1">
    <source>
        <dbReference type="SAM" id="MobiDB-lite"/>
    </source>
</evidence>
<evidence type="ECO:0000313" key="3">
    <source>
        <dbReference type="EMBL" id="CAH0518067.1"/>
    </source>
</evidence>
<dbReference type="EMBL" id="CAKLCB010000255">
    <property type="protein sequence ID" value="CAH0518067.1"/>
    <property type="molecule type" value="Genomic_DNA"/>
</dbReference>
<feature type="region of interest" description="Disordered" evidence="1">
    <location>
        <begin position="425"/>
        <end position="445"/>
    </location>
</feature>
<accession>A0AAU9LAZ2</accession>
<gene>
    <name evidence="3" type="ORF">PBS001_LOCUS4652</name>
    <name evidence="2" type="ORF">PBS003_LOCUS9638</name>
</gene>
<keyword evidence="4" id="KW-1185">Reference proteome</keyword>
<dbReference type="AlphaFoldDB" id="A0AAU9LAZ2"/>
<organism evidence="2 5">
    <name type="scientific">Peronospora belbahrii</name>
    <dbReference type="NCBI Taxonomy" id="622444"/>
    <lineage>
        <taxon>Eukaryota</taxon>
        <taxon>Sar</taxon>
        <taxon>Stramenopiles</taxon>
        <taxon>Oomycota</taxon>
        <taxon>Peronosporomycetes</taxon>
        <taxon>Peronosporales</taxon>
        <taxon>Peronosporaceae</taxon>
        <taxon>Peronospora</taxon>
    </lineage>
</organism>
<protein>
    <submittedName>
        <fullName evidence="2">Uncharacterized protein</fullName>
    </submittedName>
</protein>